<dbReference type="AlphaFoldDB" id="A0A2Z5UUP7"/>
<evidence type="ECO:0000313" key="2">
    <source>
        <dbReference type="EMBL" id="BBB15204.1"/>
    </source>
</evidence>
<gene>
    <name evidence="2" type="ORF">RVIR1_07090</name>
</gene>
<evidence type="ECO:0000313" key="3">
    <source>
        <dbReference type="Proteomes" id="UP000282483"/>
    </source>
</evidence>
<dbReference type="Proteomes" id="UP000282483">
    <property type="component" value="Chromosome"/>
</dbReference>
<sequence length="99" mass="10957">MHVLRQITLLMVLAFSVSPAFAFNNDASCCDQLRKEVQVLREQQARMTSEFKTQEVSEQKNFLSVGGMIGGLIKVLSNQFPNMKGPLDAIKNIADALGK</sequence>
<organism evidence="2 3">
    <name type="scientific">Candidatus Rickettsiella viridis</name>
    <dbReference type="NCBI Taxonomy" id="676208"/>
    <lineage>
        <taxon>Bacteria</taxon>
        <taxon>Pseudomonadati</taxon>
        <taxon>Pseudomonadota</taxon>
        <taxon>Gammaproteobacteria</taxon>
        <taxon>Legionellales</taxon>
        <taxon>Coxiellaceae</taxon>
        <taxon>Rickettsiella</taxon>
    </lineage>
</organism>
<name>A0A2Z5UUP7_9COXI</name>
<reference evidence="2 3" key="1">
    <citation type="submission" date="2017-03" db="EMBL/GenBank/DDBJ databases">
        <title>The genome sequence of Candidatus Rickettsiella viridis.</title>
        <authorList>
            <person name="Nikoh N."/>
            <person name="Tsuchida T."/>
            <person name="Yamaguchi K."/>
            <person name="Maeda T."/>
            <person name="Shigenobu S."/>
            <person name="Fukatsu T."/>
        </authorList>
    </citation>
    <scope>NUCLEOTIDE SEQUENCE [LARGE SCALE GENOMIC DNA]</scope>
    <source>
        <strain evidence="2 3">Ap-RA04</strain>
    </source>
</reference>
<dbReference type="RefSeq" id="WP_126322680.1">
    <property type="nucleotide sequence ID" value="NZ_AP018005.1"/>
</dbReference>
<feature type="signal peptide" evidence="1">
    <location>
        <begin position="1"/>
        <end position="22"/>
    </location>
</feature>
<protein>
    <submittedName>
        <fullName evidence="2">Uncharacterized protein</fullName>
    </submittedName>
</protein>
<feature type="chain" id="PRO_5016329622" evidence="1">
    <location>
        <begin position="23"/>
        <end position="99"/>
    </location>
</feature>
<keyword evidence="1" id="KW-0732">Signal</keyword>
<accession>A0A2Z5UUP7</accession>
<evidence type="ECO:0000256" key="1">
    <source>
        <dbReference type="SAM" id="SignalP"/>
    </source>
</evidence>
<dbReference type="KEGG" id="rvi:RVIR1_07090"/>
<keyword evidence="3" id="KW-1185">Reference proteome</keyword>
<proteinExistence type="predicted"/>
<dbReference type="EMBL" id="AP018005">
    <property type="protein sequence ID" value="BBB15204.1"/>
    <property type="molecule type" value="Genomic_DNA"/>
</dbReference>